<evidence type="ECO:0000256" key="2">
    <source>
        <dbReference type="ARBA" id="ARBA00004457"/>
    </source>
</evidence>
<evidence type="ECO:0000256" key="8">
    <source>
        <dbReference type="ARBA" id="ARBA00018708"/>
    </source>
</evidence>
<dbReference type="GO" id="GO:0005789">
    <property type="term" value="C:endoplasmic reticulum membrane"/>
    <property type="evidence" value="ECO:0007669"/>
    <property type="project" value="UniProtKB-SubCell"/>
</dbReference>
<dbReference type="GO" id="GO:0141111">
    <property type="term" value="P:positive regulation of cGAS/STING signaling pathway"/>
    <property type="evidence" value="ECO:0007669"/>
    <property type="project" value="Ensembl"/>
</dbReference>
<keyword evidence="13" id="KW-1133">Transmembrane helix</keyword>
<dbReference type="InterPro" id="IPR029158">
    <property type="entry name" value="STING"/>
</dbReference>
<dbReference type="CTD" id="340061"/>
<evidence type="ECO:0000313" key="19">
    <source>
        <dbReference type="Ensembl" id="ENSCLAP00000006113.1"/>
    </source>
</evidence>
<evidence type="ECO:0000256" key="7">
    <source>
        <dbReference type="ARBA" id="ARBA00009027"/>
    </source>
</evidence>
<keyword evidence="20" id="KW-1185">Reference proteome</keyword>
<evidence type="ECO:0000256" key="16">
    <source>
        <dbReference type="ARBA" id="ARBA00030476"/>
    </source>
</evidence>
<dbReference type="GO" id="GO:0061629">
    <property type="term" value="F:RNA polymerase II-specific DNA-binding transcription factor binding"/>
    <property type="evidence" value="ECO:0007669"/>
    <property type="project" value="Ensembl"/>
</dbReference>
<dbReference type="GO" id="GO:0031625">
    <property type="term" value="F:ubiquitin protein ligase binding"/>
    <property type="evidence" value="ECO:0007669"/>
    <property type="project" value="Ensembl"/>
</dbReference>
<dbReference type="GO" id="GO:0045944">
    <property type="term" value="P:positive regulation of transcription by RNA polymerase II"/>
    <property type="evidence" value="ECO:0007669"/>
    <property type="project" value="Ensembl"/>
</dbReference>
<dbReference type="GO" id="GO:0120283">
    <property type="term" value="F:protein serine/threonine kinase binding"/>
    <property type="evidence" value="ECO:0007669"/>
    <property type="project" value="Ensembl"/>
</dbReference>
<reference evidence="19" key="1">
    <citation type="submission" date="2025-08" db="UniProtKB">
        <authorList>
            <consortium name="Ensembl"/>
        </authorList>
    </citation>
    <scope>IDENTIFICATION</scope>
</reference>
<dbReference type="GO" id="GO:0005654">
    <property type="term" value="C:nucleoplasm"/>
    <property type="evidence" value="ECO:0007669"/>
    <property type="project" value="Ensembl"/>
</dbReference>
<dbReference type="GeneTree" id="ENSGT00390000008582"/>
<dbReference type="GO" id="GO:0016239">
    <property type="term" value="P:positive regulation of macroautophagy"/>
    <property type="evidence" value="ECO:0007669"/>
    <property type="project" value="Ensembl"/>
</dbReference>
<name>A0A8C2UX67_CHILA</name>
<protein>
    <recommendedName>
        <fullName evidence="8">Stimulator of interferon genes protein</fullName>
    </recommendedName>
    <alternativeName>
        <fullName evidence="16">Transmembrane protein 173</fullName>
    </alternativeName>
</protein>
<dbReference type="GO" id="GO:0035458">
    <property type="term" value="P:cellular response to interferon-beta"/>
    <property type="evidence" value="ECO:0007669"/>
    <property type="project" value="Ensembl"/>
</dbReference>
<dbReference type="GO" id="GO:0032728">
    <property type="term" value="P:positive regulation of interferon-beta production"/>
    <property type="evidence" value="ECO:0007669"/>
    <property type="project" value="Ensembl"/>
</dbReference>
<dbReference type="GO" id="GO:0033116">
    <property type="term" value="C:endoplasmic reticulum-Golgi intermediate compartment membrane"/>
    <property type="evidence" value="ECO:0007669"/>
    <property type="project" value="UniProtKB-SubCell"/>
</dbReference>
<dbReference type="GO" id="GO:0035438">
    <property type="term" value="F:cyclic-di-GMP binding"/>
    <property type="evidence" value="ECO:0007669"/>
    <property type="project" value="Ensembl"/>
</dbReference>
<dbReference type="GO" id="GO:0000139">
    <property type="term" value="C:Golgi membrane"/>
    <property type="evidence" value="ECO:0007669"/>
    <property type="project" value="UniProtKB-SubCell"/>
</dbReference>
<evidence type="ECO:0000256" key="3">
    <source>
        <dbReference type="ARBA" id="ARBA00004477"/>
    </source>
</evidence>
<dbReference type="GO" id="GO:0051259">
    <property type="term" value="P:protein complex oligomerization"/>
    <property type="evidence" value="ECO:0007669"/>
    <property type="project" value="Ensembl"/>
</dbReference>
<comment type="subcellular location">
    <subcellularLocation>
        <location evidence="5">Cytoplasm</location>
        <location evidence="5">Perinuclear region</location>
    </subcellularLocation>
    <subcellularLocation>
        <location evidence="4">Cytoplasmic vesicle</location>
        <location evidence="4">Autophagosome membrane</location>
        <topology evidence="4">Multi-pass membrane protein</topology>
    </subcellularLocation>
    <subcellularLocation>
        <location evidence="3">Endoplasmic reticulum membrane</location>
        <topology evidence="3">Multi-pass membrane protein</topology>
    </subcellularLocation>
    <subcellularLocation>
        <location evidence="2">Endoplasmic reticulum-Golgi intermediate compartment membrane</location>
        <topology evidence="2">Multi-pass membrane protein</topology>
    </subcellularLocation>
    <subcellularLocation>
        <location evidence="6">Golgi apparatus membrane</location>
        <topology evidence="6">Multi-pass membrane protein</topology>
    </subcellularLocation>
    <subcellularLocation>
        <location evidence="1">Mitochondrion outer membrane</location>
        <topology evidence="1">Multi-pass membrane protein</topology>
    </subcellularLocation>
</comment>
<dbReference type="Pfam" id="PF23417">
    <property type="entry name" value="STING_TM"/>
    <property type="match status" value="1"/>
</dbReference>
<dbReference type="GO" id="GO:0060340">
    <property type="term" value="P:positive regulation of type I interferon-mediated signaling pathway"/>
    <property type="evidence" value="ECO:0007669"/>
    <property type="project" value="Ensembl"/>
</dbReference>
<keyword evidence="11" id="KW-0496">Mitochondrion</keyword>
<dbReference type="GO" id="GO:0061709">
    <property type="term" value="P:reticulophagy"/>
    <property type="evidence" value="ECO:0007669"/>
    <property type="project" value="Ensembl"/>
</dbReference>
<comment type="similarity">
    <text evidence="7">Belongs to the STING family.</text>
</comment>
<evidence type="ECO:0000256" key="15">
    <source>
        <dbReference type="ARBA" id="ARBA00024169"/>
    </source>
</evidence>
<dbReference type="GO" id="GO:1990231">
    <property type="term" value="C:STING complex"/>
    <property type="evidence" value="ECO:0007669"/>
    <property type="project" value="Ensembl"/>
</dbReference>
<sequence>MPQCSEKRICIWKSDRDPSCLASSPACCPAGAQWADDGTLVCGLWLQGRWHLERLRWLTVATAPAGPLLPMVFQEEPVSRRQKMPYSSLHPSIPRPRGHRAKQAALVLLGACLVVLWSTGEPPDHTLRCLVAHLVSLQLGLLLKGVCCLAEELHHVHSRYRGSYWRAVRACLGCPVRHGALLLLACYFYFSLPPDSSLPLSWVLALLGLSKALNVLLDLQGLTPAEMSAICEKENFNVAHGLAWSYYIGYLRLILPGLQARIQAYNKLHNNMLRGAGSQRLYILFPLDCGVPDDLSVVDPNICFLHMLPQEHADRAGIKGRVYSNSVYQLLEDGRPVAACVLEYATPLQTLFAMSQDSRAGFSRDDRLEQAKLFCRILEDILADVPECQNKCRLIVYQEPAEGGSFLLSQEVLRHLRQEEREEVSLDSSEALAVPDSTTLSQEPQLLISGTEQPLPLRTDIFWGRGHLA</sequence>
<keyword evidence="14" id="KW-0472">Membrane</keyword>
<dbReference type="GO" id="GO:0061507">
    <property type="term" value="F:2',3'-cyclic GMP-AMP binding"/>
    <property type="evidence" value="ECO:0007669"/>
    <property type="project" value="Ensembl"/>
</dbReference>
<evidence type="ECO:0000259" key="18">
    <source>
        <dbReference type="Pfam" id="PF23417"/>
    </source>
</evidence>
<dbReference type="GO" id="GO:0005777">
    <property type="term" value="C:peroxisome"/>
    <property type="evidence" value="ECO:0007669"/>
    <property type="project" value="Ensembl"/>
</dbReference>
<dbReference type="GO" id="GO:0000045">
    <property type="term" value="P:autophagosome assembly"/>
    <property type="evidence" value="ECO:0007669"/>
    <property type="project" value="Ensembl"/>
</dbReference>
<evidence type="ECO:0000313" key="20">
    <source>
        <dbReference type="Proteomes" id="UP000694398"/>
    </source>
</evidence>
<reference evidence="19" key="2">
    <citation type="submission" date="2025-09" db="UniProtKB">
        <authorList>
            <consortium name="Ensembl"/>
        </authorList>
    </citation>
    <scope>IDENTIFICATION</scope>
</reference>
<dbReference type="GO" id="GO:0015252">
    <property type="term" value="F:proton channel activity"/>
    <property type="evidence" value="ECO:0007669"/>
    <property type="project" value="Ensembl"/>
</dbReference>
<comment type="catalytic activity">
    <reaction evidence="15">
        <text>H(+)(in) = H(+)(out)</text>
        <dbReference type="Rhea" id="RHEA:34979"/>
        <dbReference type="ChEBI" id="CHEBI:15378"/>
    </reaction>
</comment>
<dbReference type="GO" id="GO:0036064">
    <property type="term" value="C:ciliary basal body"/>
    <property type="evidence" value="ECO:0007669"/>
    <property type="project" value="Ensembl"/>
</dbReference>
<proteinExistence type="inferred from homology"/>
<dbReference type="PANTHER" id="PTHR34339:SF1">
    <property type="entry name" value="STIMULATOR OF INTERFERON GENES PROTEIN"/>
    <property type="match status" value="1"/>
</dbReference>
<dbReference type="GeneID" id="102016382"/>
<dbReference type="InterPro" id="IPR055432">
    <property type="entry name" value="STING_LBD"/>
</dbReference>
<dbReference type="PANTHER" id="PTHR34339">
    <property type="entry name" value="STIMULATOR OF INTERFERON GENES PROTEIN"/>
    <property type="match status" value="1"/>
</dbReference>
<dbReference type="GO" id="GO:0071360">
    <property type="term" value="P:cellular response to exogenous dsRNA"/>
    <property type="evidence" value="ECO:0007669"/>
    <property type="project" value="Ensembl"/>
</dbReference>
<evidence type="ECO:0000256" key="1">
    <source>
        <dbReference type="ARBA" id="ARBA00004374"/>
    </source>
</evidence>
<dbReference type="Ensembl" id="ENSCLAT00000006216.1">
    <property type="protein sequence ID" value="ENSCLAP00000006113.1"/>
    <property type="gene ID" value="ENSCLAG00000004327.1"/>
</dbReference>
<accession>A0A8C2UX67</accession>
<dbReference type="GO" id="GO:0050727">
    <property type="term" value="P:regulation of inflammatory response"/>
    <property type="evidence" value="ECO:0007669"/>
    <property type="project" value="Ensembl"/>
</dbReference>
<dbReference type="GO" id="GO:0070972">
    <property type="term" value="P:protein localization to endoplasmic reticulum"/>
    <property type="evidence" value="ECO:0007669"/>
    <property type="project" value="Ensembl"/>
</dbReference>
<dbReference type="GO" id="GO:0048471">
    <property type="term" value="C:perinuclear region of cytoplasm"/>
    <property type="evidence" value="ECO:0007669"/>
    <property type="project" value="UniProtKB-SubCell"/>
</dbReference>
<keyword evidence="10" id="KW-0547">Nucleotide-binding</keyword>
<dbReference type="GO" id="GO:0140896">
    <property type="term" value="P:cGAS/STING signaling pathway"/>
    <property type="evidence" value="ECO:0007669"/>
    <property type="project" value="Ensembl"/>
</dbReference>
<evidence type="ECO:0000256" key="13">
    <source>
        <dbReference type="ARBA" id="ARBA00022989"/>
    </source>
</evidence>
<evidence type="ECO:0000256" key="4">
    <source>
        <dbReference type="ARBA" id="ARBA00004542"/>
    </source>
</evidence>
<evidence type="ECO:0000256" key="6">
    <source>
        <dbReference type="ARBA" id="ARBA00004653"/>
    </source>
</evidence>
<dbReference type="CDD" id="cd22658">
    <property type="entry name" value="STING_C_metazoan-like"/>
    <property type="match status" value="1"/>
</dbReference>
<evidence type="ECO:0000256" key="14">
    <source>
        <dbReference type="ARBA" id="ARBA00023136"/>
    </source>
</evidence>
<evidence type="ECO:0000256" key="12">
    <source>
        <dbReference type="ARBA" id="ARBA00022824"/>
    </source>
</evidence>
<evidence type="ECO:0000256" key="5">
    <source>
        <dbReference type="ARBA" id="ARBA00004556"/>
    </source>
</evidence>
<dbReference type="InterPro" id="IPR055434">
    <property type="entry name" value="STING_TM"/>
</dbReference>
<dbReference type="FunFam" id="1.20.5.5200:FF:000001">
    <property type="entry name" value="Stimulator of interferon genes protein"/>
    <property type="match status" value="1"/>
</dbReference>
<gene>
    <name evidence="19" type="primary">STING1</name>
</gene>
<feature type="domain" description="STING ligand-binding" evidence="17">
    <location>
        <begin position="237"/>
        <end position="420"/>
    </location>
</feature>
<dbReference type="GO" id="GO:0140374">
    <property type="term" value="P:antiviral innate immune response"/>
    <property type="evidence" value="ECO:0007669"/>
    <property type="project" value="Ensembl"/>
</dbReference>
<keyword evidence="11" id="KW-1000">Mitochondrion outer membrane</keyword>
<dbReference type="InterPro" id="IPR047191">
    <property type="entry name" value="STING_C_chordates"/>
</dbReference>
<organism evidence="19 20">
    <name type="scientific">Chinchilla lanigera</name>
    <name type="common">Long-tailed chinchilla</name>
    <name type="synonym">Chinchilla villidera</name>
    <dbReference type="NCBI Taxonomy" id="34839"/>
    <lineage>
        <taxon>Eukaryota</taxon>
        <taxon>Metazoa</taxon>
        <taxon>Chordata</taxon>
        <taxon>Craniata</taxon>
        <taxon>Vertebrata</taxon>
        <taxon>Euteleostomi</taxon>
        <taxon>Mammalia</taxon>
        <taxon>Eutheria</taxon>
        <taxon>Euarchontoglires</taxon>
        <taxon>Glires</taxon>
        <taxon>Rodentia</taxon>
        <taxon>Hystricomorpha</taxon>
        <taxon>Chinchillidae</taxon>
        <taxon>Chinchilla</taxon>
    </lineage>
</organism>
<dbReference type="OrthoDB" id="6053839at2759"/>
<dbReference type="GO" id="GO:0005741">
    <property type="term" value="C:mitochondrial outer membrane"/>
    <property type="evidence" value="ECO:0007669"/>
    <property type="project" value="UniProtKB-SubCell"/>
</dbReference>
<dbReference type="GO" id="GO:0003713">
    <property type="term" value="F:transcription coactivator activity"/>
    <property type="evidence" value="ECO:0007669"/>
    <property type="project" value="Ensembl"/>
</dbReference>
<dbReference type="GO" id="GO:0002230">
    <property type="term" value="P:positive regulation of defense response to virus by host"/>
    <property type="evidence" value="ECO:0007669"/>
    <property type="project" value="Ensembl"/>
</dbReference>
<evidence type="ECO:0000259" key="17">
    <source>
        <dbReference type="Pfam" id="PF15009"/>
    </source>
</evidence>
<dbReference type="Gene3D" id="3.40.50.12100">
    <property type="entry name" value="Stimulator of interferon genes protein"/>
    <property type="match status" value="1"/>
</dbReference>
<keyword evidence="12" id="KW-0256">Endoplasmic reticulum</keyword>
<dbReference type="Proteomes" id="UP000694398">
    <property type="component" value="Unassembled WGS sequence"/>
</dbReference>
<dbReference type="Gene3D" id="1.20.5.5200">
    <property type="match status" value="1"/>
</dbReference>
<feature type="domain" description="STING transmembrane" evidence="18">
    <location>
        <begin position="128"/>
        <end position="235"/>
    </location>
</feature>
<dbReference type="InterPro" id="IPR038623">
    <property type="entry name" value="STING_C_sf"/>
</dbReference>
<dbReference type="GO" id="GO:0005829">
    <property type="term" value="C:cytosol"/>
    <property type="evidence" value="ECO:0007669"/>
    <property type="project" value="Ensembl"/>
</dbReference>
<dbReference type="GO" id="GO:0042803">
    <property type="term" value="F:protein homodimerization activity"/>
    <property type="evidence" value="ECO:0007669"/>
    <property type="project" value="Ensembl"/>
</dbReference>
<dbReference type="GO" id="GO:0005768">
    <property type="term" value="C:endosome"/>
    <property type="evidence" value="ECO:0007669"/>
    <property type="project" value="Ensembl"/>
</dbReference>
<evidence type="ECO:0000256" key="11">
    <source>
        <dbReference type="ARBA" id="ARBA00022787"/>
    </source>
</evidence>
<evidence type="ECO:0000256" key="9">
    <source>
        <dbReference type="ARBA" id="ARBA00022692"/>
    </source>
</evidence>
<dbReference type="Pfam" id="PF15009">
    <property type="entry name" value="STING_LBD"/>
    <property type="match status" value="1"/>
</dbReference>
<dbReference type="GO" id="GO:0035591">
    <property type="term" value="F:signaling adaptor activity"/>
    <property type="evidence" value="ECO:0007669"/>
    <property type="project" value="Ensembl"/>
</dbReference>
<keyword evidence="9" id="KW-0812">Transmembrane</keyword>
<dbReference type="FunFam" id="3.40.50.12100:FF:000001">
    <property type="entry name" value="Stimulator of interferon genes protein"/>
    <property type="match status" value="1"/>
</dbReference>
<dbReference type="GO" id="GO:0000421">
    <property type="term" value="C:autophagosome membrane"/>
    <property type="evidence" value="ECO:0007669"/>
    <property type="project" value="UniProtKB-SubCell"/>
</dbReference>
<evidence type="ECO:0000256" key="10">
    <source>
        <dbReference type="ARBA" id="ARBA00022741"/>
    </source>
</evidence>
<dbReference type="GO" id="GO:0032527">
    <property type="term" value="P:protein exit from endoplasmic reticulum"/>
    <property type="evidence" value="ECO:0007669"/>
    <property type="project" value="Ensembl"/>
</dbReference>
<dbReference type="AlphaFoldDB" id="A0A8C2UX67"/>